<sequence>WKLEWAVVISFQTLYSYTVSVLADFKMNLVLVFIFGLTSCFAQDIMFPEDNNEGELPIGERIGMDVPSWWNNWMPNSIYPNLSQLDRAPDSGPTRPLRPPPKSSQDIITVVPCQCPFTPQYSPVCGSDGQSYGNMAILNCYRTCGFDVTFVRASACAQVAGIRENPQIN</sequence>
<dbReference type="InterPro" id="IPR002350">
    <property type="entry name" value="Kazal_dom"/>
</dbReference>
<dbReference type="Pfam" id="PF07648">
    <property type="entry name" value="Kazal_2"/>
    <property type="match status" value="1"/>
</dbReference>
<dbReference type="SMART" id="SM00280">
    <property type="entry name" value="KAZAL"/>
    <property type="match status" value="1"/>
</dbReference>
<dbReference type="AlphaFoldDB" id="A0A1B6IM98"/>
<dbReference type="CDD" id="cd00104">
    <property type="entry name" value="KAZAL_FS"/>
    <property type="match status" value="1"/>
</dbReference>
<evidence type="ECO:0000313" key="2">
    <source>
        <dbReference type="EMBL" id="JAS88029.1"/>
    </source>
</evidence>
<organism evidence="2">
    <name type="scientific">Homalodisca liturata</name>
    <dbReference type="NCBI Taxonomy" id="320908"/>
    <lineage>
        <taxon>Eukaryota</taxon>
        <taxon>Metazoa</taxon>
        <taxon>Ecdysozoa</taxon>
        <taxon>Arthropoda</taxon>
        <taxon>Hexapoda</taxon>
        <taxon>Insecta</taxon>
        <taxon>Pterygota</taxon>
        <taxon>Neoptera</taxon>
        <taxon>Paraneoptera</taxon>
        <taxon>Hemiptera</taxon>
        <taxon>Auchenorrhyncha</taxon>
        <taxon>Membracoidea</taxon>
        <taxon>Cicadellidae</taxon>
        <taxon>Cicadellinae</taxon>
        <taxon>Proconiini</taxon>
        <taxon>Homalodisca</taxon>
    </lineage>
</organism>
<feature type="domain" description="Kazal-like" evidence="1">
    <location>
        <begin position="107"/>
        <end position="158"/>
    </location>
</feature>
<proteinExistence type="predicted"/>
<protein>
    <recommendedName>
        <fullName evidence="1">Kazal-like domain-containing protein</fullName>
    </recommendedName>
</protein>
<dbReference type="EMBL" id="GECU01019677">
    <property type="protein sequence ID" value="JAS88029.1"/>
    <property type="molecule type" value="Transcribed_RNA"/>
</dbReference>
<feature type="non-terminal residue" evidence="2">
    <location>
        <position position="1"/>
    </location>
</feature>
<name>A0A1B6IM98_9HEMI</name>
<dbReference type="SUPFAM" id="SSF100895">
    <property type="entry name" value="Kazal-type serine protease inhibitors"/>
    <property type="match status" value="1"/>
</dbReference>
<accession>A0A1B6IM98</accession>
<gene>
    <name evidence="2" type="ORF">g.6112</name>
</gene>
<dbReference type="PROSITE" id="PS51465">
    <property type="entry name" value="KAZAL_2"/>
    <property type="match status" value="1"/>
</dbReference>
<dbReference type="InterPro" id="IPR036058">
    <property type="entry name" value="Kazal_dom_sf"/>
</dbReference>
<reference evidence="2" key="1">
    <citation type="submission" date="2015-11" db="EMBL/GenBank/DDBJ databases">
        <title>De novo transcriptome assembly of four potential Pierce s Disease insect vectors from Arizona vineyards.</title>
        <authorList>
            <person name="Tassone E.E."/>
        </authorList>
    </citation>
    <scope>NUCLEOTIDE SEQUENCE</scope>
</reference>
<dbReference type="Gene3D" id="3.30.60.30">
    <property type="match status" value="1"/>
</dbReference>
<evidence type="ECO:0000259" key="1">
    <source>
        <dbReference type="PROSITE" id="PS51465"/>
    </source>
</evidence>